<evidence type="ECO:0000259" key="8">
    <source>
        <dbReference type="PROSITE" id="PS50850"/>
    </source>
</evidence>
<evidence type="ECO:0000313" key="10">
    <source>
        <dbReference type="Proteomes" id="UP000054099"/>
    </source>
</evidence>
<organism evidence="9 10">
    <name type="scientific">Fictibacillus enclensis</name>
    <dbReference type="NCBI Taxonomy" id="1017270"/>
    <lineage>
        <taxon>Bacteria</taxon>
        <taxon>Bacillati</taxon>
        <taxon>Bacillota</taxon>
        <taxon>Bacilli</taxon>
        <taxon>Bacillales</taxon>
        <taxon>Fictibacillaceae</taxon>
        <taxon>Fictibacillus</taxon>
    </lineage>
</organism>
<accession>A0A0V8J4Q0</accession>
<feature type="domain" description="Major facilitator superfamily (MFS) profile" evidence="8">
    <location>
        <begin position="11"/>
        <end position="459"/>
    </location>
</feature>
<dbReference type="GO" id="GO:0022857">
    <property type="term" value="F:transmembrane transporter activity"/>
    <property type="evidence" value="ECO:0007669"/>
    <property type="project" value="InterPro"/>
</dbReference>
<dbReference type="EMBL" id="LNQN01000005">
    <property type="protein sequence ID" value="KSU81965.1"/>
    <property type="molecule type" value="Genomic_DNA"/>
</dbReference>
<keyword evidence="3" id="KW-1003">Cell membrane</keyword>
<comment type="subcellular location">
    <subcellularLocation>
        <location evidence="1">Cell membrane</location>
        <topology evidence="1">Multi-pass membrane protein</topology>
    </subcellularLocation>
</comment>
<dbReference type="PROSITE" id="PS50850">
    <property type="entry name" value="MFS"/>
    <property type="match status" value="1"/>
</dbReference>
<dbReference type="CDD" id="cd17503">
    <property type="entry name" value="MFS_LmrB_MDR_like"/>
    <property type="match status" value="1"/>
</dbReference>
<proteinExistence type="predicted"/>
<feature type="transmembrane region" description="Helical" evidence="7">
    <location>
        <begin position="107"/>
        <end position="127"/>
    </location>
</feature>
<feature type="transmembrane region" description="Helical" evidence="7">
    <location>
        <begin position="134"/>
        <end position="153"/>
    </location>
</feature>
<evidence type="ECO:0000256" key="1">
    <source>
        <dbReference type="ARBA" id="ARBA00004651"/>
    </source>
</evidence>
<dbReference type="InterPro" id="IPR004638">
    <property type="entry name" value="EmrB-like"/>
</dbReference>
<evidence type="ECO:0000313" key="9">
    <source>
        <dbReference type="EMBL" id="KSU81965.1"/>
    </source>
</evidence>
<feature type="transmembrane region" description="Helical" evidence="7">
    <location>
        <begin position="222"/>
        <end position="243"/>
    </location>
</feature>
<keyword evidence="6 7" id="KW-0472">Membrane</keyword>
<dbReference type="InterPro" id="IPR020846">
    <property type="entry name" value="MFS_dom"/>
</dbReference>
<name>A0A0V8J4Q0_9BACL</name>
<evidence type="ECO:0000256" key="3">
    <source>
        <dbReference type="ARBA" id="ARBA00022475"/>
    </source>
</evidence>
<dbReference type="NCBIfam" id="TIGR00711">
    <property type="entry name" value="efflux_EmrB"/>
    <property type="match status" value="1"/>
</dbReference>
<keyword evidence="2" id="KW-0813">Transport</keyword>
<dbReference type="Gene3D" id="1.20.1720.10">
    <property type="entry name" value="Multidrug resistance protein D"/>
    <property type="match status" value="1"/>
</dbReference>
<feature type="transmembrane region" description="Helical" evidence="7">
    <location>
        <begin position="76"/>
        <end position="95"/>
    </location>
</feature>
<evidence type="ECO:0000256" key="5">
    <source>
        <dbReference type="ARBA" id="ARBA00022989"/>
    </source>
</evidence>
<protein>
    <submittedName>
        <fullName evidence="9">Multidrug MFS transporter</fullName>
    </submittedName>
</protein>
<feature type="transmembrane region" description="Helical" evidence="7">
    <location>
        <begin position="396"/>
        <end position="415"/>
    </location>
</feature>
<evidence type="ECO:0000256" key="6">
    <source>
        <dbReference type="ARBA" id="ARBA00023136"/>
    </source>
</evidence>
<keyword evidence="10" id="KW-1185">Reference proteome</keyword>
<feature type="transmembrane region" description="Helical" evidence="7">
    <location>
        <begin position="354"/>
        <end position="375"/>
    </location>
</feature>
<feature type="transmembrane region" description="Helical" evidence="7">
    <location>
        <begin position="263"/>
        <end position="289"/>
    </location>
</feature>
<feature type="transmembrane region" description="Helical" evidence="7">
    <location>
        <begin position="295"/>
        <end position="317"/>
    </location>
</feature>
<feature type="transmembrane region" description="Helical" evidence="7">
    <location>
        <begin position="49"/>
        <end position="69"/>
    </location>
</feature>
<dbReference type="OrthoDB" id="9816041at2"/>
<dbReference type="InterPro" id="IPR011701">
    <property type="entry name" value="MFS"/>
</dbReference>
<dbReference type="PRINTS" id="PR01036">
    <property type="entry name" value="TCRTETB"/>
</dbReference>
<dbReference type="Gene3D" id="1.20.1250.20">
    <property type="entry name" value="MFS general substrate transporter like domains"/>
    <property type="match status" value="1"/>
</dbReference>
<evidence type="ECO:0000256" key="4">
    <source>
        <dbReference type="ARBA" id="ARBA00022692"/>
    </source>
</evidence>
<comment type="caution">
    <text evidence="9">The sequence shown here is derived from an EMBL/GenBank/DDBJ whole genome shotgun (WGS) entry which is preliminary data.</text>
</comment>
<dbReference type="RefSeq" id="WP_061973784.1">
    <property type="nucleotide sequence ID" value="NZ_FMAV01000003.1"/>
</dbReference>
<dbReference type="Pfam" id="PF07690">
    <property type="entry name" value="MFS_1"/>
    <property type="match status" value="1"/>
</dbReference>
<evidence type="ECO:0000256" key="7">
    <source>
        <dbReference type="SAM" id="Phobius"/>
    </source>
</evidence>
<feature type="transmembrane region" description="Helical" evidence="7">
    <location>
        <begin position="165"/>
        <end position="185"/>
    </location>
</feature>
<gene>
    <name evidence="9" type="ORF">AS030_16920</name>
</gene>
<keyword evidence="4 7" id="KW-0812">Transmembrane</keyword>
<dbReference type="Proteomes" id="UP000054099">
    <property type="component" value="Unassembled WGS sequence"/>
</dbReference>
<reference evidence="9 10" key="1">
    <citation type="journal article" date="2014" name="Antonie Van Leeuwenhoek">
        <title>Fictibacillus enclensis sp. nov., isolated from marine sediment.</title>
        <authorList>
            <person name="Dastager S.G."/>
            <person name="Mawlankar R."/>
            <person name="Srinivasan K."/>
            <person name="Tang S.K."/>
            <person name="Lee J.C."/>
            <person name="Ramana V.V."/>
            <person name="Shouche Y.S."/>
        </authorList>
    </citation>
    <scope>NUCLEOTIDE SEQUENCE [LARGE SCALE GENOMIC DNA]</scope>
    <source>
        <strain evidence="9 10">NIO-1003</strain>
    </source>
</reference>
<dbReference type="PANTHER" id="PTHR42718:SF24">
    <property type="entry name" value="MAJOR FACILITATOR SUPERFAMILY (MFS) PROFILE DOMAIN-CONTAINING PROTEIN"/>
    <property type="match status" value="1"/>
</dbReference>
<dbReference type="PANTHER" id="PTHR42718">
    <property type="entry name" value="MAJOR FACILITATOR SUPERFAMILY MULTIDRUG TRANSPORTER MFSC"/>
    <property type="match status" value="1"/>
</dbReference>
<keyword evidence="5 7" id="KW-1133">Transmembrane helix</keyword>
<feature type="transmembrane region" description="Helical" evidence="7">
    <location>
        <begin position="12"/>
        <end position="37"/>
    </location>
</feature>
<evidence type="ECO:0000256" key="2">
    <source>
        <dbReference type="ARBA" id="ARBA00022448"/>
    </source>
</evidence>
<sequence>METTSYKQSTIVTLLLAGSFIAILNQTLMITAIPPVMAEMHITANSAQWLTTVFMLVNGIMIPVSAFLLQRFTTRQLFITAMSVFAFGTLVAGMAPNFEMLLLGRVIQSSGAGVMLPLMQTVFLMIFPVNKRGAAMGLIGLVISFAPAIGPALSGWVTSHYSWRVLFFIILPIALIDIVVAYFALKNVTEVTKPQVDVLSIVLSSLGFGGLLYGFTSAGNNGWSAQMTIISLALGALALVLFITRQLRMNHPMLEFRVFTKGIFPFTVMIGAITFMGLIGSETIIPLFMQNMRGFSAFEAGLALLPGALISGLMSPITGRVFDRIGARWLAFTGLVIITASSLGLSFLSPSTSFMYITVLYSVRMFGLSMVMMPASTAGLNQLPKRLIPHGAAMDNTMRMIAASVGTAILVTVMTTTQSNAAPGVKHADIYGANMAFMVISALSLIALALTFLIKDRSMAEEPIEER</sequence>
<dbReference type="GO" id="GO:0005886">
    <property type="term" value="C:plasma membrane"/>
    <property type="evidence" value="ECO:0007669"/>
    <property type="project" value="UniProtKB-SubCell"/>
</dbReference>
<dbReference type="InterPro" id="IPR036259">
    <property type="entry name" value="MFS_trans_sf"/>
</dbReference>
<feature type="transmembrane region" description="Helical" evidence="7">
    <location>
        <begin position="197"/>
        <end position="216"/>
    </location>
</feature>
<feature type="transmembrane region" description="Helical" evidence="7">
    <location>
        <begin position="329"/>
        <end position="348"/>
    </location>
</feature>
<dbReference type="AlphaFoldDB" id="A0A0V8J4Q0"/>
<feature type="transmembrane region" description="Helical" evidence="7">
    <location>
        <begin position="435"/>
        <end position="454"/>
    </location>
</feature>
<dbReference type="SUPFAM" id="SSF103473">
    <property type="entry name" value="MFS general substrate transporter"/>
    <property type="match status" value="1"/>
</dbReference>